<dbReference type="GO" id="GO:0005524">
    <property type="term" value="F:ATP binding"/>
    <property type="evidence" value="ECO:0007669"/>
    <property type="project" value="UniProtKB-KW"/>
</dbReference>
<evidence type="ECO:0000313" key="5">
    <source>
        <dbReference type="EMBL" id="SKC84089.1"/>
    </source>
</evidence>
<reference evidence="5 6" key="1">
    <citation type="submission" date="2017-02" db="EMBL/GenBank/DDBJ databases">
        <authorList>
            <person name="Peterson S.W."/>
        </authorList>
    </citation>
    <scope>NUCLEOTIDE SEQUENCE [LARGE SCALE GENOMIC DNA]</scope>
    <source>
        <strain evidence="5 6">DSM 25262</strain>
    </source>
</reference>
<dbReference type="InterPro" id="IPR027417">
    <property type="entry name" value="P-loop_NTPase"/>
</dbReference>
<dbReference type="SMART" id="SM00382">
    <property type="entry name" value="AAA"/>
    <property type="match status" value="1"/>
</dbReference>
<keyword evidence="1" id="KW-0813">Transport</keyword>
<dbReference type="Pfam" id="PF00005">
    <property type="entry name" value="ABC_tran"/>
    <property type="match status" value="1"/>
</dbReference>
<organism evidence="5 6">
    <name type="scientific">Ohtaekwangia koreensis</name>
    <dbReference type="NCBI Taxonomy" id="688867"/>
    <lineage>
        <taxon>Bacteria</taxon>
        <taxon>Pseudomonadati</taxon>
        <taxon>Bacteroidota</taxon>
        <taxon>Cytophagia</taxon>
        <taxon>Cytophagales</taxon>
        <taxon>Fulvivirgaceae</taxon>
        <taxon>Ohtaekwangia</taxon>
    </lineage>
</organism>
<dbReference type="OrthoDB" id="9782239at2"/>
<keyword evidence="3 5" id="KW-0067">ATP-binding</keyword>
<dbReference type="InterPro" id="IPR003439">
    <property type="entry name" value="ABC_transporter-like_ATP-bd"/>
</dbReference>
<evidence type="ECO:0000313" key="6">
    <source>
        <dbReference type="Proteomes" id="UP000190961"/>
    </source>
</evidence>
<name>A0A1T5M8B3_9BACT</name>
<dbReference type="InterPro" id="IPR017871">
    <property type="entry name" value="ABC_transporter-like_CS"/>
</dbReference>
<dbReference type="EMBL" id="FUZU01000003">
    <property type="protein sequence ID" value="SKC84089.1"/>
    <property type="molecule type" value="Genomic_DNA"/>
</dbReference>
<dbReference type="InterPro" id="IPR050093">
    <property type="entry name" value="ABC_SmlMolc_Importer"/>
</dbReference>
<proteinExistence type="predicted"/>
<sequence length="261" mass="29788">MERNDSRFVHVVASVYIYPNLHPLTTQYPVELINIRHHYTTVRILSDVSLAFAPECITAILGKSGSGKSTLLQIINGMIRPDQGEVKIFGKPIDYGNIQAMRLQIGYVVQQVGLFPHLTIYENIALLGKIAHRPTDVIRKRVEQLMNMVQLPLLHLDKYPYQLSGGEQQRAGLCRAMLLEPPVLLMDEPFASLDYETKHSIYDHLIDIQKSEPRTILLVSHDWEEAQILADRFVLLEHGKIKTTGDKATIEQTKYNYTSRK</sequence>
<dbReference type="STRING" id="688867.SAMN05660236_4664"/>
<evidence type="ECO:0000259" key="4">
    <source>
        <dbReference type="PROSITE" id="PS50893"/>
    </source>
</evidence>
<protein>
    <submittedName>
        <fullName evidence="5">Osmoprotectant transport system ATP-binding protein</fullName>
    </submittedName>
</protein>
<dbReference type="PROSITE" id="PS50893">
    <property type="entry name" value="ABC_TRANSPORTER_2"/>
    <property type="match status" value="1"/>
</dbReference>
<dbReference type="PROSITE" id="PS00211">
    <property type="entry name" value="ABC_TRANSPORTER_1"/>
    <property type="match status" value="1"/>
</dbReference>
<accession>A0A1T5M8B3</accession>
<dbReference type="Gene3D" id="3.40.50.300">
    <property type="entry name" value="P-loop containing nucleotide triphosphate hydrolases"/>
    <property type="match status" value="1"/>
</dbReference>
<feature type="domain" description="ABC transporter" evidence="4">
    <location>
        <begin position="30"/>
        <end position="261"/>
    </location>
</feature>
<evidence type="ECO:0000256" key="1">
    <source>
        <dbReference type="ARBA" id="ARBA00022448"/>
    </source>
</evidence>
<dbReference type="Proteomes" id="UP000190961">
    <property type="component" value="Unassembled WGS sequence"/>
</dbReference>
<gene>
    <name evidence="5" type="ORF">SAMN05660236_4664</name>
</gene>
<keyword evidence="6" id="KW-1185">Reference proteome</keyword>
<evidence type="ECO:0000256" key="3">
    <source>
        <dbReference type="ARBA" id="ARBA00022840"/>
    </source>
</evidence>
<keyword evidence="2" id="KW-0547">Nucleotide-binding</keyword>
<dbReference type="InterPro" id="IPR003593">
    <property type="entry name" value="AAA+_ATPase"/>
</dbReference>
<dbReference type="PANTHER" id="PTHR42781">
    <property type="entry name" value="SPERMIDINE/PUTRESCINE IMPORT ATP-BINDING PROTEIN POTA"/>
    <property type="match status" value="1"/>
</dbReference>
<dbReference type="SUPFAM" id="SSF52540">
    <property type="entry name" value="P-loop containing nucleoside triphosphate hydrolases"/>
    <property type="match status" value="1"/>
</dbReference>
<dbReference type="PANTHER" id="PTHR42781:SF4">
    <property type="entry name" value="SPERMIDINE_PUTRESCINE IMPORT ATP-BINDING PROTEIN POTA"/>
    <property type="match status" value="1"/>
</dbReference>
<dbReference type="GO" id="GO:0016887">
    <property type="term" value="F:ATP hydrolysis activity"/>
    <property type="evidence" value="ECO:0007669"/>
    <property type="project" value="InterPro"/>
</dbReference>
<dbReference type="RefSeq" id="WP_079689168.1">
    <property type="nucleotide sequence ID" value="NZ_FUZU01000003.1"/>
</dbReference>
<dbReference type="AlphaFoldDB" id="A0A1T5M8B3"/>
<evidence type="ECO:0000256" key="2">
    <source>
        <dbReference type="ARBA" id="ARBA00022741"/>
    </source>
</evidence>